<dbReference type="VEuPathDB" id="FungiDB:A1O7_04444"/>
<comment type="caution">
    <text evidence="2">The sequence shown here is derived from an EMBL/GenBank/DDBJ whole genome shotgun (WGS) entry which is preliminary data.</text>
</comment>
<evidence type="ECO:0000313" key="3">
    <source>
        <dbReference type="Proteomes" id="UP000019473"/>
    </source>
</evidence>
<evidence type="ECO:0000256" key="1">
    <source>
        <dbReference type="SAM" id="MobiDB-lite"/>
    </source>
</evidence>
<reference evidence="2 3" key="1">
    <citation type="submission" date="2013-03" db="EMBL/GenBank/DDBJ databases">
        <title>The Genome Sequence of Cladophialophora yegresii CBS 114405.</title>
        <authorList>
            <consortium name="The Broad Institute Genomics Platform"/>
            <person name="Cuomo C."/>
            <person name="de Hoog S."/>
            <person name="Gorbushina A."/>
            <person name="Walker B."/>
            <person name="Young S.K."/>
            <person name="Zeng Q."/>
            <person name="Gargeya S."/>
            <person name="Fitzgerald M."/>
            <person name="Haas B."/>
            <person name="Abouelleil A."/>
            <person name="Allen A.W."/>
            <person name="Alvarado L."/>
            <person name="Arachchi H.M."/>
            <person name="Berlin A.M."/>
            <person name="Chapman S.B."/>
            <person name="Gainer-Dewar J."/>
            <person name="Goldberg J."/>
            <person name="Griggs A."/>
            <person name="Gujja S."/>
            <person name="Hansen M."/>
            <person name="Howarth C."/>
            <person name="Imamovic A."/>
            <person name="Ireland A."/>
            <person name="Larimer J."/>
            <person name="McCowan C."/>
            <person name="Murphy C."/>
            <person name="Pearson M."/>
            <person name="Poon T.W."/>
            <person name="Priest M."/>
            <person name="Roberts A."/>
            <person name="Saif S."/>
            <person name="Shea T."/>
            <person name="Sisk P."/>
            <person name="Sykes S."/>
            <person name="Wortman J."/>
            <person name="Nusbaum C."/>
            <person name="Birren B."/>
        </authorList>
    </citation>
    <scope>NUCLEOTIDE SEQUENCE [LARGE SCALE GENOMIC DNA]</scope>
    <source>
        <strain evidence="2 3">CBS 114405</strain>
    </source>
</reference>
<feature type="compositionally biased region" description="Basic residues" evidence="1">
    <location>
        <begin position="74"/>
        <end position="83"/>
    </location>
</feature>
<dbReference type="EMBL" id="AMGW01000003">
    <property type="protein sequence ID" value="EXJ60292.1"/>
    <property type="molecule type" value="Genomic_DNA"/>
</dbReference>
<feature type="region of interest" description="Disordered" evidence="1">
    <location>
        <begin position="68"/>
        <end position="87"/>
    </location>
</feature>
<dbReference type="GeneID" id="19179030"/>
<dbReference type="OrthoDB" id="3262926at2759"/>
<dbReference type="AlphaFoldDB" id="W9VWT1"/>
<proteinExistence type="predicted"/>
<organism evidence="2 3">
    <name type="scientific">Cladophialophora yegresii CBS 114405</name>
    <dbReference type="NCBI Taxonomy" id="1182544"/>
    <lineage>
        <taxon>Eukaryota</taxon>
        <taxon>Fungi</taxon>
        <taxon>Dikarya</taxon>
        <taxon>Ascomycota</taxon>
        <taxon>Pezizomycotina</taxon>
        <taxon>Eurotiomycetes</taxon>
        <taxon>Chaetothyriomycetidae</taxon>
        <taxon>Chaetothyriales</taxon>
        <taxon>Herpotrichiellaceae</taxon>
        <taxon>Cladophialophora</taxon>
    </lineage>
</organism>
<sequence length="186" mass="20506">MDVLAELESMANNISLASECIVSDADIARWQRLFNFTKSEAVRRIEDYRNDYTKTRTSEELWTTIRPTKEGGRLRPRKPKKAQHQQDTSGTYLLRLEGPLDTAQKVKTAAGLADVPATTAGVGGSGACTTFCELDGRAKAKILACAWERPFSSVLASRKMHCDFTKQTSTRSSGVAMPLLGVYSRV</sequence>
<gene>
    <name evidence="2" type="ORF">A1O7_04444</name>
</gene>
<evidence type="ECO:0000313" key="2">
    <source>
        <dbReference type="EMBL" id="EXJ60292.1"/>
    </source>
</evidence>
<accession>W9VWT1</accession>
<dbReference type="RefSeq" id="XP_007756645.1">
    <property type="nucleotide sequence ID" value="XM_007758455.1"/>
</dbReference>
<dbReference type="Proteomes" id="UP000019473">
    <property type="component" value="Unassembled WGS sequence"/>
</dbReference>
<keyword evidence="3" id="KW-1185">Reference proteome</keyword>
<dbReference type="HOGENOM" id="CLU_1454245_0_0_1"/>
<protein>
    <submittedName>
        <fullName evidence="2">Uncharacterized protein</fullName>
    </submittedName>
</protein>
<name>W9VWT1_9EURO</name>